<dbReference type="GO" id="GO:0005829">
    <property type="term" value="C:cytosol"/>
    <property type="evidence" value="ECO:0007669"/>
    <property type="project" value="TreeGrafter"/>
</dbReference>
<dbReference type="PRINTS" id="PR00032">
    <property type="entry name" value="HTHARAC"/>
</dbReference>
<dbReference type="PROSITE" id="PS01124">
    <property type="entry name" value="HTH_ARAC_FAMILY_2"/>
    <property type="match status" value="1"/>
</dbReference>
<dbReference type="SMART" id="SM00342">
    <property type="entry name" value="HTH_ARAC"/>
    <property type="match status" value="1"/>
</dbReference>
<dbReference type="RefSeq" id="WP_088418926.1">
    <property type="nucleotide sequence ID" value="NZ_NJBA01000005.1"/>
</dbReference>
<evidence type="ECO:0000256" key="3">
    <source>
        <dbReference type="ARBA" id="ARBA00023163"/>
    </source>
</evidence>
<dbReference type="AlphaFoldDB" id="A0A246F8X3"/>
<proteinExistence type="predicted"/>
<dbReference type="Proteomes" id="UP000198145">
    <property type="component" value="Unassembled WGS sequence"/>
</dbReference>
<dbReference type="Gene3D" id="1.10.10.60">
    <property type="entry name" value="Homeodomain-like"/>
    <property type="match status" value="1"/>
</dbReference>
<evidence type="ECO:0000256" key="4">
    <source>
        <dbReference type="SAM" id="Coils"/>
    </source>
</evidence>
<name>A0A246F8X3_PSENT</name>
<feature type="coiled-coil region" evidence="4">
    <location>
        <begin position="262"/>
        <end position="289"/>
    </location>
</feature>
<keyword evidence="3" id="KW-0804">Transcription</keyword>
<organism evidence="6 7">
    <name type="scientific">Pseudomonas nitroreducens</name>
    <dbReference type="NCBI Taxonomy" id="46680"/>
    <lineage>
        <taxon>Bacteria</taxon>
        <taxon>Pseudomonadati</taxon>
        <taxon>Pseudomonadota</taxon>
        <taxon>Gammaproteobacteria</taxon>
        <taxon>Pseudomonadales</taxon>
        <taxon>Pseudomonadaceae</taxon>
        <taxon>Pseudomonas</taxon>
    </lineage>
</organism>
<reference evidence="6 7" key="1">
    <citation type="submission" date="2017-06" db="EMBL/GenBank/DDBJ databases">
        <title>Draft genome of Pseudomonas nitroreducens DF05.</title>
        <authorList>
            <person name="Iyer R."/>
        </authorList>
    </citation>
    <scope>NUCLEOTIDE SEQUENCE [LARGE SCALE GENOMIC DNA]</scope>
    <source>
        <strain evidence="6 7">DF05</strain>
    </source>
</reference>
<evidence type="ECO:0000313" key="7">
    <source>
        <dbReference type="Proteomes" id="UP000198145"/>
    </source>
</evidence>
<dbReference type="InterPro" id="IPR020449">
    <property type="entry name" value="Tscrpt_reg_AraC-type_HTH"/>
</dbReference>
<dbReference type="PANTHER" id="PTHR47894">
    <property type="entry name" value="HTH-TYPE TRANSCRIPTIONAL REGULATOR GADX"/>
    <property type="match status" value="1"/>
</dbReference>
<dbReference type="Pfam" id="PF12833">
    <property type="entry name" value="HTH_18"/>
    <property type="match status" value="1"/>
</dbReference>
<dbReference type="InterPro" id="IPR009057">
    <property type="entry name" value="Homeodomain-like_sf"/>
</dbReference>
<protein>
    <submittedName>
        <fullName evidence="6">AraC family transcriptional regulator</fullName>
    </submittedName>
</protein>
<keyword evidence="2" id="KW-0238">DNA-binding</keyword>
<feature type="domain" description="HTH araC/xylS-type" evidence="5">
    <location>
        <begin position="235"/>
        <end position="332"/>
    </location>
</feature>
<comment type="caution">
    <text evidence="6">The sequence shown here is derived from an EMBL/GenBank/DDBJ whole genome shotgun (WGS) entry which is preliminary data.</text>
</comment>
<gene>
    <name evidence="6" type="ORF">CEG18_16715</name>
</gene>
<dbReference type="Pfam" id="PF12625">
    <property type="entry name" value="Arabinose_bd"/>
    <property type="match status" value="1"/>
</dbReference>
<sequence>MSRLKHTIYAEALLQTHAAMFRPFLAAAGLGEGVLDHPERQIPLSNYVQLLEIAARELDPALGLKLGLGHFNTAPNAVLLGGFGHAIRAAANVRAMLDFAERYLVVHAQANEVSWSTLGEHLAIRYRISDPSITQRRQDAEYAFGALYTRMREVTGGKYEVLRVDFAHEQPDDISEHLRSFPCQVRFGQPDNLMLWPAAMLDEPLLSADPRLFQALQPGLEEARRQRLADTDLTARLGLAIEACLGSGINLDDIAGQLCMSKRTLQRRLRELDLEFNDLVEEIRQALAVDLVRRSPANLTEIATRLGYNESSSFTRAFRRWTGFTPREFRQQAARG</sequence>
<dbReference type="InterPro" id="IPR018060">
    <property type="entry name" value="HTH_AraC"/>
</dbReference>
<accession>A0A246F8X3</accession>
<keyword evidence="1" id="KW-0805">Transcription regulation</keyword>
<evidence type="ECO:0000256" key="1">
    <source>
        <dbReference type="ARBA" id="ARBA00023015"/>
    </source>
</evidence>
<dbReference type="GO" id="GO:0003700">
    <property type="term" value="F:DNA-binding transcription factor activity"/>
    <property type="evidence" value="ECO:0007669"/>
    <property type="project" value="InterPro"/>
</dbReference>
<evidence type="ECO:0000256" key="2">
    <source>
        <dbReference type="ARBA" id="ARBA00023125"/>
    </source>
</evidence>
<dbReference type="GO" id="GO:0000976">
    <property type="term" value="F:transcription cis-regulatory region binding"/>
    <property type="evidence" value="ECO:0007669"/>
    <property type="project" value="TreeGrafter"/>
</dbReference>
<dbReference type="SUPFAM" id="SSF46689">
    <property type="entry name" value="Homeodomain-like"/>
    <property type="match status" value="1"/>
</dbReference>
<evidence type="ECO:0000313" key="6">
    <source>
        <dbReference type="EMBL" id="OWP50076.1"/>
    </source>
</evidence>
<evidence type="ECO:0000259" key="5">
    <source>
        <dbReference type="PROSITE" id="PS01124"/>
    </source>
</evidence>
<dbReference type="PANTHER" id="PTHR47894:SF4">
    <property type="entry name" value="HTH-TYPE TRANSCRIPTIONAL REGULATOR GADX"/>
    <property type="match status" value="1"/>
</dbReference>
<dbReference type="EMBL" id="NJBA01000005">
    <property type="protein sequence ID" value="OWP50076.1"/>
    <property type="molecule type" value="Genomic_DNA"/>
</dbReference>
<keyword evidence="4" id="KW-0175">Coiled coil</keyword>
<dbReference type="InterPro" id="IPR032687">
    <property type="entry name" value="AraC-type_N"/>
</dbReference>